<dbReference type="InterPro" id="IPR005135">
    <property type="entry name" value="Endo/exonuclease/phosphatase"/>
</dbReference>
<dbReference type="RefSeq" id="WP_380082179.1">
    <property type="nucleotide sequence ID" value="NZ_JBHSWD010000001.1"/>
</dbReference>
<keyword evidence="2" id="KW-0378">Hydrolase</keyword>
<feature type="domain" description="Endonuclease/exonuclease/phosphatase" evidence="1">
    <location>
        <begin position="1"/>
        <end position="245"/>
    </location>
</feature>
<reference evidence="3" key="1">
    <citation type="journal article" date="2019" name="Int. J. Syst. Evol. Microbiol.">
        <title>The Global Catalogue of Microorganisms (GCM) 10K type strain sequencing project: providing services to taxonomists for standard genome sequencing and annotation.</title>
        <authorList>
            <consortium name="The Broad Institute Genomics Platform"/>
            <consortium name="The Broad Institute Genome Sequencing Center for Infectious Disease"/>
            <person name="Wu L."/>
            <person name="Ma J."/>
        </authorList>
    </citation>
    <scope>NUCLEOTIDE SEQUENCE [LARGE SCALE GENOMIC DNA]</scope>
    <source>
        <strain evidence="3">CGMCC 1.15772</strain>
    </source>
</reference>
<accession>A0ABW1YB10</accession>
<keyword evidence="2" id="KW-0255">Endonuclease</keyword>
<dbReference type="CDD" id="cd09083">
    <property type="entry name" value="EEP-1"/>
    <property type="match status" value="1"/>
</dbReference>
<dbReference type="PANTHER" id="PTHR12121:SF36">
    <property type="entry name" value="ENDONUCLEASE_EXONUCLEASE_PHOSPHATASE DOMAIN-CONTAINING PROTEIN"/>
    <property type="match status" value="1"/>
</dbReference>
<dbReference type="GO" id="GO:0004519">
    <property type="term" value="F:endonuclease activity"/>
    <property type="evidence" value="ECO:0007669"/>
    <property type="project" value="UniProtKB-KW"/>
</dbReference>
<protein>
    <submittedName>
        <fullName evidence="2">Endonuclease/exonuclease/phosphatase family protein</fullName>
    </submittedName>
</protein>
<dbReference type="InterPro" id="IPR050410">
    <property type="entry name" value="CCR4/nocturin_mRNA_transcr"/>
</dbReference>
<proteinExistence type="predicted"/>
<name>A0ABW1YB10_9DEIO</name>
<keyword evidence="3" id="KW-1185">Reference proteome</keyword>
<dbReference type="Proteomes" id="UP001596297">
    <property type="component" value="Unassembled WGS sequence"/>
</dbReference>
<keyword evidence="2" id="KW-0540">Nuclease</keyword>
<organism evidence="2 3">
    <name type="scientific">Deinococcus lacus</name>
    <dbReference type="NCBI Taxonomy" id="392561"/>
    <lineage>
        <taxon>Bacteria</taxon>
        <taxon>Thermotogati</taxon>
        <taxon>Deinococcota</taxon>
        <taxon>Deinococci</taxon>
        <taxon>Deinococcales</taxon>
        <taxon>Deinococcaceae</taxon>
        <taxon>Deinococcus</taxon>
    </lineage>
</organism>
<evidence type="ECO:0000313" key="2">
    <source>
        <dbReference type="EMBL" id="MFC6591171.1"/>
    </source>
</evidence>
<dbReference type="EMBL" id="JBHSWD010000001">
    <property type="protein sequence ID" value="MFC6591171.1"/>
    <property type="molecule type" value="Genomic_DNA"/>
</dbReference>
<sequence>MTYNIRYDNPEDPFRWEDRQRGLAELVRQSQPDVLGVQEALSHQVTDLATLLPGYQWVGQGRGPDNPRLKYSQKSGEWNPIFYKSNLTLLGSGTFWLSENPQQAGSFGPQFSLPRIATWAKFRLPGGSQVLAVNTHFPHESQARQQRAYAAQVLVRELGRLRDGLPVVLLGDFNMDVEDSAEPAATLLREHFHDAGAQAPAPTFYGFEAGTAPGVRLDYIWTAGAVTSPAQVLTARQGSHFFSDHLPVVADVLLR</sequence>
<evidence type="ECO:0000259" key="1">
    <source>
        <dbReference type="Pfam" id="PF03372"/>
    </source>
</evidence>
<dbReference type="Pfam" id="PF03372">
    <property type="entry name" value="Exo_endo_phos"/>
    <property type="match status" value="1"/>
</dbReference>
<comment type="caution">
    <text evidence="2">The sequence shown here is derived from an EMBL/GenBank/DDBJ whole genome shotgun (WGS) entry which is preliminary data.</text>
</comment>
<evidence type="ECO:0000313" key="3">
    <source>
        <dbReference type="Proteomes" id="UP001596297"/>
    </source>
</evidence>
<dbReference type="PANTHER" id="PTHR12121">
    <property type="entry name" value="CARBON CATABOLITE REPRESSOR PROTEIN 4"/>
    <property type="match status" value="1"/>
</dbReference>
<gene>
    <name evidence="2" type="ORF">ACFP81_03420</name>
</gene>
<dbReference type="InterPro" id="IPR036691">
    <property type="entry name" value="Endo/exonu/phosph_ase_sf"/>
</dbReference>
<dbReference type="SUPFAM" id="SSF56219">
    <property type="entry name" value="DNase I-like"/>
    <property type="match status" value="1"/>
</dbReference>
<dbReference type="Gene3D" id="3.60.10.10">
    <property type="entry name" value="Endonuclease/exonuclease/phosphatase"/>
    <property type="match status" value="1"/>
</dbReference>